<organism evidence="3 4">
    <name type="scientific">Immundisolibacter cernigliae</name>
    <dbReference type="NCBI Taxonomy" id="1810504"/>
    <lineage>
        <taxon>Bacteria</taxon>
        <taxon>Pseudomonadati</taxon>
        <taxon>Pseudomonadota</taxon>
        <taxon>Gammaproteobacteria</taxon>
        <taxon>Immundisolibacterales</taxon>
        <taxon>Immundisolibacteraceae</taxon>
        <taxon>Immundisolibacter</taxon>
    </lineage>
</organism>
<dbReference type="SUPFAM" id="SSF50475">
    <property type="entry name" value="FMN-binding split barrel"/>
    <property type="match status" value="1"/>
</dbReference>
<dbReference type="Pfam" id="PF20696">
    <property type="entry name" value="UbiD_C"/>
    <property type="match status" value="1"/>
</dbReference>
<dbReference type="STRING" id="1810504.PG2T_04925"/>
<dbReference type="PANTHER" id="PTHR30108">
    <property type="entry name" value="3-OCTAPRENYL-4-HYDROXYBENZOATE CARBOXY-LYASE-RELATED"/>
    <property type="match status" value="1"/>
</dbReference>
<dbReference type="GO" id="GO:0005737">
    <property type="term" value="C:cytoplasm"/>
    <property type="evidence" value="ECO:0007669"/>
    <property type="project" value="TreeGrafter"/>
</dbReference>
<sequence>MSAVLKSTLRSSDVPIDFREHIQNLRARDLLWEIDAPITIETEAHPLVRLQFRGLKEDQRRGFLLKNVRSADGRSFGGDLAIGCLAASRKIFETGLGMQPGDNLLELVSHALRNPLPPEVVTNAPCQEEVHMGASLTEHGGLGEFPIPISTPGYDNGPYTTFSHWVTKDPETGIYNIGNYRGQVKAPERIGCFTYPPQHLGLHWVKCKRLGIPLEAALVIGVPPYVSYAANAKIPYESDELQIAGALSGRPLPVVQAKTVDLLVPAYAEIVIEGRISTTELEPEAPFGETHGFMSQPVMSYFMEVTAITHRKKPTWCSILSQFPPSESTRLRSISFEASFFKHLKYDCNLAGVLDVHFPQQTSAYYTCFIKIRRNTKADPWQALYAAAAYDPFVKMFVVTDEDVDIHDPEMMLWATATRAMPHRDMRIIDGRMSAMDFSAIRAEEAEGFKYMEPNGSSAILINACRPWAYPPVALPRKDFMENAIQRWQELGLPALELKKPWHGYDLGFWSEQCETEAQMAVEGRHYEIGEAAKLRRVKATDENTGGVT</sequence>
<dbReference type="PANTHER" id="PTHR30108:SF17">
    <property type="entry name" value="FERULIC ACID DECARBOXYLASE 1"/>
    <property type="match status" value="1"/>
</dbReference>
<dbReference type="Gene3D" id="3.40.1670.10">
    <property type="entry name" value="UbiD C-terminal domain-like"/>
    <property type="match status" value="1"/>
</dbReference>
<dbReference type="InterPro" id="IPR049381">
    <property type="entry name" value="UbiD-like_C"/>
</dbReference>
<dbReference type="InParanoid" id="A0A1B1YSI7"/>
<evidence type="ECO:0000259" key="1">
    <source>
        <dbReference type="Pfam" id="PF01977"/>
    </source>
</evidence>
<accession>A0A1B1YSI7</accession>
<proteinExistence type="predicted"/>
<dbReference type="Proteomes" id="UP000092952">
    <property type="component" value="Chromosome"/>
</dbReference>
<dbReference type="EMBL" id="CP014671">
    <property type="protein sequence ID" value="ANX03603.1"/>
    <property type="molecule type" value="Genomic_DNA"/>
</dbReference>
<feature type="domain" description="3-octaprenyl-4-hydroxybenzoate carboxy-lyase-like C-terminal" evidence="2">
    <location>
        <begin position="344"/>
        <end position="445"/>
    </location>
</feature>
<dbReference type="OrthoDB" id="9809841at2"/>
<dbReference type="SUPFAM" id="SSF143968">
    <property type="entry name" value="UbiD C-terminal domain-like"/>
    <property type="match status" value="1"/>
</dbReference>
<dbReference type="AlphaFoldDB" id="A0A1B1YSI7"/>
<dbReference type="InterPro" id="IPR002830">
    <property type="entry name" value="UbiD"/>
</dbReference>
<evidence type="ECO:0000313" key="4">
    <source>
        <dbReference type="Proteomes" id="UP000092952"/>
    </source>
</evidence>
<name>A0A1B1YSI7_9GAMM</name>
<dbReference type="KEGG" id="gbi:PG2T_04925"/>
<evidence type="ECO:0000259" key="2">
    <source>
        <dbReference type="Pfam" id="PF20696"/>
    </source>
</evidence>
<feature type="domain" description="3-octaprenyl-4-hydroxybenzoate carboxy-lyase-like Rift-related" evidence="1">
    <location>
        <begin position="122"/>
        <end position="320"/>
    </location>
</feature>
<dbReference type="RefSeq" id="WP_068803115.1">
    <property type="nucleotide sequence ID" value="NZ_CP014671.1"/>
</dbReference>
<protein>
    <recommendedName>
        <fullName evidence="5">Carboxylase</fullName>
    </recommendedName>
</protein>
<dbReference type="Pfam" id="PF01977">
    <property type="entry name" value="UbiD"/>
    <property type="match status" value="1"/>
</dbReference>
<evidence type="ECO:0008006" key="5">
    <source>
        <dbReference type="Google" id="ProtNLM"/>
    </source>
</evidence>
<dbReference type="InterPro" id="IPR048304">
    <property type="entry name" value="UbiD_Rift_dom"/>
</dbReference>
<evidence type="ECO:0000313" key="3">
    <source>
        <dbReference type="EMBL" id="ANX03603.1"/>
    </source>
</evidence>
<keyword evidence="4" id="KW-1185">Reference proteome</keyword>
<gene>
    <name evidence="3" type="ORF">PG2T_04925</name>
</gene>
<dbReference type="GO" id="GO:0016831">
    <property type="term" value="F:carboxy-lyase activity"/>
    <property type="evidence" value="ECO:0007669"/>
    <property type="project" value="InterPro"/>
</dbReference>
<reference evidence="4" key="1">
    <citation type="submission" date="2016-03" db="EMBL/GenBank/DDBJ databases">
        <title>Complete genome sequence of Solimmundus cernigliae, representing a novel lineage of polycyclic aromatic hydrocarbon degraders within the Gammaproteobacteria.</title>
        <authorList>
            <person name="Singleton D.R."/>
            <person name="Dickey A.N."/>
            <person name="Scholl E.H."/>
            <person name="Wright F.A."/>
            <person name="Aitken M.D."/>
        </authorList>
    </citation>
    <scope>NUCLEOTIDE SEQUENCE [LARGE SCALE GENOMIC DNA]</scope>
    <source>
        <strain evidence="4">TR3.2</strain>
    </source>
</reference>